<organism evidence="2 3">
    <name type="scientific">Nicoliella lavandulae</name>
    <dbReference type="NCBI Taxonomy" id="3082954"/>
    <lineage>
        <taxon>Bacteria</taxon>
        <taxon>Bacillati</taxon>
        <taxon>Bacillota</taxon>
        <taxon>Bacilli</taxon>
        <taxon>Lactobacillales</taxon>
        <taxon>Lactobacillaceae</taxon>
        <taxon>Nicoliella</taxon>
    </lineage>
</organism>
<keyword evidence="3" id="KW-1185">Reference proteome</keyword>
<accession>A0ABU8SLR5</accession>
<evidence type="ECO:0000256" key="1">
    <source>
        <dbReference type="SAM" id="SignalP"/>
    </source>
</evidence>
<proteinExistence type="predicted"/>
<gene>
    <name evidence="2" type="ORF">R4146_06665</name>
</gene>
<dbReference type="RefSeq" id="WP_339960682.1">
    <property type="nucleotide sequence ID" value="NZ_JAWMWH010000003.1"/>
</dbReference>
<comment type="caution">
    <text evidence="2">The sequence shown here is derived from an EMBL/GenBank/DDBJ whole genome shotgun (WGS) entry which is preliminary data.</text>
</comment>
<name>A0ABU8SLR5_9LACO</name>
<dbReference type="EMBL" id="JAWMWH010000003">
    <property type="protein sequence ID" value="MEJ6400826.1"/>
    <property type="molecule type" value="Genomic_DNA"/>
</dbReference>
<feature type="signal peptide" evidence="1">
    <location>
        <begin position="1"/>
        <end position="16"/>
    </location>
</feature>
<keyword evidence="1" id="KW-0732">Signal</keyword>
<protein>
    <submittedName>
        <fullName evidence="2">Uncharacterized protein</fullName>
    </submittedName>
</protein>
<reference evidence="2 3" key="1">
    <citation type="submission" date="2023-10" db="EMBL/GenBank/DDBJ databases">
        <title>Nicoliella lavandulae sp. nov. isolated from Lavandula angustifolia flowers.</title>
        <authorList>
            <person name="Alcantara C."/>
            <person name="Zuniga M."/>
            <person name="Landete J.M."/>
            <person name="Monedero V."/>
        </authorList>
    </citation>
    <scope>NUCLEOTIDE SEQUENCE [LARGE SCALE GENOMIC DNA]</scope>
    <source>
        <strain evidence="2 3">Es01</strain>
    </source>
</reference>
<feature type="chain" id="PRO_5045452530" evidence="1">
    <location>
        <begin position="17"/>
        <end position="172"/>
    </location>
</feature>
<dbReference type="Proteomes" id="UP001370590">
    <property type="component" value="Unassembled WGS sequence"/>
</dbReference>
<evidence type="ECO:0000313" key="3">
    <source>
        <dbReference type="Proteomes" id="UP001370590"/>
    </source>
</evidence>
<evidence type="ECO:0000313" key="2">
    <source>
        <dbReference type="EMBL" id="MEJ6400826.1"/>
    </source>
</evidence>
<sequence length="172" mass="19436">MMKRLLKGLIPLATLAAIGLFNPTPITSAKTVVHKGAPSVLKGSWVTKVKKIPGQLLVKGANYQRAVWYVGKHGTDETSLFYLTKHKPAKLFNAAGGGVNSRLKYIKKGHTYYLTSHDHSNYFHYKATVLSKKRIKLSSSINKKVTKWHYLGKYYKQANHIVEFTTKTKIKY</sequence>